<dbReference type="GO" id="GO:0005524">
    <property type="term" value="F:ATP binding"/>
    <property type="evidence" value="ECO:0007669"/>
    <property type="project" value="UniProtKB-KW"/>
</dbReference>
<keyword evidence="3" id="KW-0547">Nucleotide-binding</keyword>
<dbReference type="PROSITE" id="PS50011">
    <property type="entry name" value="PROTEIN_KINASE_DOM"/>
    <property type="match status" value="1"/>
</dbReference>
<dbReference type="Pfam" id="PF00069">
    <property type="entry name" value="Pkinase"/>
    <property type="match status" value="1"/>
</dbReference>
<dbReference type="AlphaFoldDB" id="A0ABD0N0C8"/>
<dbReference type="Proteomes" id="UP001529510">
    <property type="component" value="Unassembled WGS sequence"/>
</dbReference>
<evidence type="ECO:0000256" key="2">
    <source>
        <dbReference type="ARBA" id="ARBA00022679"/>
    </source>
</evidence>
<protein>
    <recommendedName>
        <fullName evidence="6">Protein kinase domain-containing protein</fullName>
    </recommendedName>
</protein>
<evidence type="ECO:0000313" key="7">
    <source>
        <dbReference type="EMBL" id="KAL0154963.1"/>
    </source>
</evidence>
<evidence type="ECO:0000256" key="3">
    <source>
        <dbReference type="ARBA" id="ARBA00022741"/>
    </source>
</evidence>
<dbReference type="PANTHER" id="PTHR24342">
    <property type="entry name" value="SERINE/THREONINE-PROTEIN KINASE 17"/>
    <property type="match status" value="1"/>
</dbReference>
<keyword evidence="8" id="KW-1185">Reference proteome</keyword>
<organism evidence="7 8">
    <name type="scientific">Cirrhinus mrigala</name>
    <name type="common">Mrigala</name>
    <dbReference type="NCBI Taxonomy" id="683832"/>
    <lineage>
        <taxon>Eukaryota</taxon>
        <taxon>Metazoa</taxon>
        <taxon>Chordata</taxon>
        <taxon>Craniata</taxon>
        <taxon>Vertebrata</taxon>
        <taxon>Euteleostomi</taxon>
        <taxon>Actinopterygii</taxon>
        <taxon>Neopterygii</taxon>
        <taxon>Teleostei</taxon>
        <taxon>Ostariophysi</taxon>
        <taxon>Cypriniformes</taxon>
        <taxon>Cyprinidae</taxon>
        <taxon>Labeoninae</taxon>
        <taxon>Labeonini</taxon>
        <taxon>Cirrhinus</taxon>
    </lineage>
</organism>
<keyword evidence="5" id="KW-0067">ATP-binding</keyword>
<feature type="non-terminal residue" evidence="7">
    <location>
        <position position="1"/>
    </location>
</feature>
<evidence type="ECO:0000256" key="5">
    <source>
        <dbReference type="ARBA" id="ARBA00022840"/>
    </source>
</evidence>
<evidence type="ECO:0000259" key="6">
    <source>
        <dbReference type="PROSITE" id="PS50011"/>
    </source>
</evidence>
<reference evidence="7 8" key="1">
    <citation type="submission" date="2024-05" db="EMBL/GenBank/DDBJ databases">
        <title>Genome sequencing and assembly of Indian major carp, Cirrhinus mrigala (Hamilton, 1822).</title>
        <authorList>
            <person name="Mohindra V."/>
            <person name="Chowdhury L.M."/>
            <person name="Lal K."/>
            <person name="Jena J.K."/>
        </authorList>
    </citation>
    <scope>NUCLEOTIDE SEQUENCE [LARGE SCALE GENOMIC DNA]</scope>
    <source>
        <strain evidence="7">CM1030</strain>
        <tissue evidence="7">Blood</tissue>
    </source>
</reference>
<dbReference type="EMBL" id="JAMKFB020000025">
    <property type="protein sequence ID" value="KAL0154963.1"/>
    <property type="molecule type" value="Genomic_DNA"/>
</dbReference>
<feature type="non-terminal residue" evidence="7">
    <location>
        <position position="68"/>
    </location>
</feature>
<dbReference type="SUPFAM" id="SSF56112">
    <property type="entry name" value="Protein kinase-like (PK-like)"/>
    <property type="match status" value="1"/>
</dbReference>
<keyword evidence="4" id="KW-0418">Kinase</keyword>
<feature type="domain" description="Protein kinase" evidence="6">
    <location>
        <begin position="1"/>
        <end position="68"/>
    </location>
</feature>
<name>A0ABD0N0C8_CIRMR</name>
<evidence type="ECO:0000313" key="8">
    <source>
        <dbReference type="Proteomes" id="UP001529510"/>
    </source>
</evidence>
<gene>
    <name evidence="7" type="ORF">M9458_049226</name>
</gene>
<sequence>GQFAIVKRCIEKSTGVEYAAKFIKKRQNRASRRGVRREEIEREVDILQDLQHPNIITLHDVYENRTDV</sequence>
<dbReference type="PANTHER" id="PTHR24342:SF15">
    <property type="entry name" value="DEATH-ASSOCIATED PROTEIN KINASE 2"/>
    <property type="match status" value="1"/>
</dbReference>
<dbReference type="InterPro" id="IPR011009">
    <property type="entry name" value="Kinase-like_dom_sf"/>
</dbReference>
<keyword evidence="1" id="KW-0723">Serine/threonine-protein kinase</keyword>
<dbReference type="GO" id="GO:0004674">
    <property type="term" value="F:protein serine/threonine kinase activity"/>
    <property type="evidence" value="ECO:0007669"/>
    <property type="project" value="UniProtKB-KW"/>
</dbReference>
<comment type="caution">
    <text evidence="7">The sequence shown here is derived from an EMBL/GenBank/DDBJ whole genome shotgun (WGS) entry which is preliminary data.</text>
</comment>
<evidence type="ECO:0000256" key="4">
    <source>
        <dbReference type="ARBA" id="ARBA00022777"/>
    </source>
</evidence>
<proteinExistence type="predicted"/>
<keyword evidence="2" id="KW-0808">Transferase</keyword>
<evidence type="ECO:0000256" key="1">
    <source>
        <dbReference type="ARBA" id="ARBA00022527"/>
    </source>
</evidence>
<accession>A0ABD0N0C8</accession>
<dbReference type="InterPro" id="IPR000719">
    <property type="entry name" value="Prot_kinase_dom"/>
</dbReference>
<dbReference type="Gene3D" id="3.30.200.20">
    <property type="entry name" value="Phosphorylase Kinase, domain 1"/>
    <property type="match status" value="1"/>
</dbReference>